<evidence type="ECO:0000313" key="4">
    <source>
        <dbReference type="Proteomes" id="UP000197153"/>
    </source>
</evidence>
<dbReference type="InterPro" id="IPR003607">
    <property type="entry name" value="HD/PDEase_dom"/>
</dbReference>
<dbReference type="RefSeq" id="WP_088873370.1">
    <property type="nucleotide sequence ID" value="NZ_CP022111.1"/>
</dbReference>
<dbReference type="SMART" id="SM00471">
    <property type="entry name" value="HDc"/>
    <property type="match status" value="1"/>
</dbReference>
<reference evidence="3 4" key="1">
    <citation type="submission" date="2017-06" db="EMBL/GenBank/DDBJ databases">
        <title>Complete genome sequence of Nitrospirillum amazonense strain CBAmC, an endophytic nitrogen-fixing and plant growth-promoting bacterium, isolated from sugarcane.</title>
        <authorList>
            <person name="Schwab S."/>
            <person name="dos Santos Teixeira K.R."/>
            <person name="Simoes Araujo J.L."/>
            <person name="Soares Vidal M."/>
            <person name="Borges de Freitas H.R."/>
            <person name="Rivello Crivelaro A.L."/>
            <person name="Bueno de Camargo Nunes A."/>
            <person name="dos Santos C.M."/>
            <person name="Palmeira da Silva Rosa D."/>
            <person name="da Silva Padilha D."/>
            <person name="da Silva E."/>
            <person name="Araujo Terra L."/>
            <person name="Soares Mendes V."/>
            <person name="Farinelli L."/>
            <person name="Magalhaes Cruz L."/>
            <person name="Baldani J.I."/>
        </authorList>
    </citation>
    <scope>NUCLEOTIDE SEQUENCE [LARGE SCALE GENOMIC DNA]</scope>
    <source>
        <strain evidence="3 4">CBAmC</strain>
    </source>
</reference>
<dbReference type="Proteomes" id="UP000197153">
    <property type="component" value="Chromosome 2"/>
</dbReference>
<dbReference type="Pfam" id="PF13286">
    <property type="entry name" value="HD_assoc"/>
    <property type="match status" value="1"/>
</dbReference>
<dbReference type="KEGG" id="nao:Y958_18160"/>
<dbReference type="InterPro" id="IPR023293">
    <property type="entry name" value="dGTP_triP_hydro_central_sf"/>
</dbReference>
<protein>
    <submittedName>
        <fullName evidence="3">Deoxyguanosinetriphosphate triphosphohydrolase</fullName>
    </submittedName>
</protein>
<dbReference type="InterPro" id="IPR006261">
    <property type="entry name" value="dGTPase"/>
</dbReference>
<dbReference type="Gene3D" id="1.10.3550.10">
    <property type="entry name" value="eoxyguanosinetriphosphate triphosphohydrolase domain-like"/>
    <property type="match status" value="1"/>
</dbReference>
<gene>
    <name evidence="3" type="ORF">Y958_18160</name>
</gene>
<keyword evidence="1 3" id="KW-0378">Hydrolase</keyword>
<keyword evidence="4" id="KW-1185">Reference proteome</keyword>
<evidence type="ECO:0000259" key="2">
    <source>
        <dbReference type="SMART" id="SM00471"/>
    </source>
</evidence>
<name>A0A248JVS0_9PROT</name>
<evidence type="ECO:0000256" key="1">
    <source>
        <dbReference type="ARBA" id="ARBA00022801"/>
    </source>
</evidence>
<dbReference type="GO" id="GO:0016793">
    <property type="term" value="F:triphosphoric monoester hydrolase activity"/>
    <property type="evidence" value="ECO:0007669"/>
    <property type="project" value="InterPro"/>
</dbReference>
<evidence type="ECO:0000313" key="3">
    <source>
        <dbReference type="EMBL" id="ASG22823.1"/>
    </source>
</evidence>
<dbReference type="EMBL" id="CP022111">
    <property type="protein sequence ID" value="ASG22823.1"/>
    <property type="molecule type" value="Genomic_DNA"/>
</dbReference>
<feature type="domain" description="HD/PDEase" evidence="2">
    <location>
        <begin position="63"/>
        <end position="266"/>
    </location>
</feature>
<dbReference type="Gene3D" id="1.10.3410.10">
    <property type="entry name" value="putative deoxyguanosinetriphosphate triphosphohydrolase like domain"/>
    <property type="match status" value="1"/>
</dbReference>
<dbReference type="InterPro" id="IPR027432">
    <property type="entry name" value="dGTP_triphosphohydrolase_C"/>
</dbReference>
<dbReference type="SUPFAM" id="SSF109604">
    <property type="entry name" value="HD-domain/PDEase-like"/>
    <property type="match status" value="1"/>
</dbReference>
<dbReference type="AlphaFoldDB" id="A0A248JVS0"/>
<dbReference type="InterPro" id="IPR026875">
    <property type="entry name" value="PHydrolase_assoc_dom"/>
</dbReference>
<dbReference type="NCBIfam" id="TIGR01353">
    <property type="entry name" value="dGTP_triPase"/>
    <property type="match status" value="1"/>
</dbReference>
<dbReference type="Gene3D" id="1.10.3210.10">
    <property type="entry name" value="Hypothetical protein af1432"/>
    <property type="match status" value="1"/>
</dbReference>
<accession>A0A248JVS0</accession>
<organism evidence="3 4">
    <name type="scientific">Nitrospirillum viridazoti CBAmc</name>
    <dbReference type="NCBI Taxonomy" id="1441467"/>
    <lineage>
        <taxon>Bacteria</taxon>
        <taxon>Pseudomonadati</taxon>
        <taxon>Pseudomonadota</taxon>
        <taxon>Alphaproteobacteria</taxon>
        <taxon>Rhodospirillales</taxon>
        <taxon>Azospirillaceae</taxon>
        <taxon>Nitrospirillum</taxon>
        <taxon>Nitrospirillum viridazoti</taxon>
    </lineage>
</organism>
<sequence>MRYAAMMNWNSLLSRKRLAKTTADAELPHRSAYEIDIDRITFTTSFRRLADKQQVHGIGGSDYVRSRLTHSMEAARVGRSLGMWVGPAILRSVDYEVKATPADFGHVVAAASLAHDVGTPCFAHTGEDVISDWFADSAIGQRIRTGLSDVEQAELCKFEANAQGFRVLTRLQGWRGVGGLQLTAATLGAGAKYPWGVEVPNGPLKRPHKRKYGFFGCEQDVFAVVATEVGLVEKGPGAWCRHPLAYLVEAADDACYHVVDIEDAAKMRMLSFEHAEDLLLAFIRDDKPDTATGKDWEADYKTLEDEDRKLIFLRAQAIDRLVRDAAEIFLERLPQLMAGEFCHPLLTLSARAPALRRIEQVSHERIYRGQQRCETDIIAARTITTLLDAYGEALLDREKLGPGAKLPRRWASLLETMPESRQLPYERAGWVRGLLDYVAGMTDRFAIRQAQLIAG</sequence>
<proteinExistence type="predicted"/>